<dbReference type="GO" id="GO:0061929">
    <property type="term" value="F:gamma-glutamylaminecyclotransferase activity"/>
    <property type="evidence" value="ECO:0007669"/>
    <property type="project" value="InterPro"/>
</dbReference>
<dbReference type="InterPro" id="IPR036568">
    <property type="entry name" value="GGCT-like_sf"/>
</dbReference>
<dbReference type="Gene3D" id="3.10.490.10">
    <property type="entry name" value="Gamma-glutamyl cyclotransferase-like"/>
    <property type="match status" value="1"/>
</dbReference>
<dbReference type="SUPFAM" id="SSF110857">
    <property type="entry name" value="Gamma-glutamyl cyclotransferase-like"/>
    <property type="match status" value="1"/>
</dbReference>
<reference evidence="3 4" key="1">
    <citation type="submission" date="2015-06" db="EMBL/GenBank/DDBJ databases">
        <title>New insights into the roles of widespread benthic archaea in carbon and nitrogen cycling.</title>
        <authorList>
            <person name="Lazar C.S."/>
            <person name="Baker B.J."/>
            <person name="Seitz K.W."/>
            <person name="Hyde A.S."/>
            <person name="Dick G.J."/>
            <person name="Hinrichs K.-U."/>
            <person name="Teske A.P."/>
        </authorList>
    </citation>
    <scope>NUCLEOTIDE SEQUENCE [LARGE SCALE GENOMIC DNA]</scope>
    <source>
        <strain evidence="3">SG8-32-1</strain>
    </source>
</reference>
<comment type="caution">
    <text evidence="3">The sequence shown here is derived from an EMBL/GenBank/DDBJ whole genome shotgun (WGS) entry which is preliminary data.</text>
</comment>
<dbReference type="PANTHER" id="PTHR12510">
    <property type="entry name" value="TROPONIN C-AKIN-1 PROTEIN"/>
    <property type="match status" value="1"/>
</dbReference>
<gene>
    <name evidence="3" type="ORF">AC477_01820</name>
</gene>
<dbReference type="CDD" id="cd06661">
    <property type="entry name" value="GGCT_like"/>
    <property type="match status" value="1"/>
</dbReference>
<feature type="domain" description="Gamma-glutamylcyclotransferase AIG2-like" evidence="2">
    <location>
        <begin position="3"/>
        <end position="114"/>
    </location>
</feature>
<dbReference type="InterPro" id="IPR013024">
    <property type="entry name" value="GGCT-like"/>
</dbReference>
<organism evidence="3 4">
    <name type="scientific">miscellaneous Crenarchaeota group-1 archaeon SG8-32-1</name>
    <dbReference type="NCBI Taxonomy" id="1685124"/>
    <lineage>
        <taxon>Archaea</taxon>
        <taxon>Candidatus Bathyarchaeota</taxon>
        <taxon>MCG-1</taxon>
    </lineage>
</organism>
<evidence type="ECO:0000259" key="2">
    <source>
        <dbReference type="Pfam" id="PF06094"/>
    </source>
</evidence>
<evidence type="ECO:0000313" key="4">
    <source>
        <dbReference type="Proteomes" id="UP000037237"/>
    </source>
</evidence>
<dbReference type="Proteomes" id="UP000037237">
    <property type="component" value="Unassembled WGS sequence"/>
</dbReference>
<dbReference type="InterPro" id="IPR009288">
    <property type="entry name" value="AIG2-like_dom"/>
</dbReference>
<dbReference type="AlphaFoldDB" id="A0A0M0BX78"/>
<proteinExistence type="inferred from homology"/>
<dbReference type="PANTHER" id="PTHR12510:SF4">
    <property type="entry name" value="GAMMA-GLUTAMYLAMINECYCLOTRANSFERASE"/>
    <property type="match status" value="1"/>
</dbReference>
<dbReference type="PATRIC" id="fig|1685124.3.peg.294"/>
<dbReference type="Pfam" id="PF06094">
    <property type="entry name" value="GGACT"/>
    <property type="match status" value="1"/>
</dbReference>
<protein>
    <recommendedName>
        <fullName evidence="2">Gamma-glutamylcyclotransferase AIG2-like domain-containing protein</fullName>
    </recommendedName>
</protein>
<evidence type="ECO:0000313" key="3">
    <source>
        <dbReference type="EMBL" id="KON33207.1"/>
    </source>
</evidence>
<evidence type="ECO:0000256" key="1">
    <source>
        <dbReference type="ARBA" id="ARBA00008861"/>
    </source>
</evidence>
<sequence>MKVFVYGSLKRGHYNHYLIEDQKFLREAQTRKEFSLYDLGNFPAMVENGSSSIVGEVYQVDKRALKDLDRLESHPHFYRRKEIQLDNGEKVLTYLLNEEYIPASKSKIIRNGKW</sequence>
<accession>A0A0M0BX78</accession>
<comment type="similarity">
    <text evidence="1">Belongs to the gamma-glutamylcyclotransferase family.</text>
</comment>
<dbReference type="GO" id="GO:0005829">
    <property type="term" value="C:cytosol"/>
    <property type="evidence" value="ECO:0007669"/>
    <property type="project" value="TreeGrafter"/>
</dbReference>
<dbReference type="InterPro" id="IPR039126">
    <property type="entry name" value="GGACT"/>
</dbReference>
<dbReference type="EMBL" id="LFWU01000036">
    <property type="protein sequence ID" value="KON33207.1"/>
    <property type="molecule type" value="Genomic_DNA"/>
</dbReference>
<name>A0A0M0BX78_9ARCH</name>